<organism evidence="4 5">
    <name type="scientific">Streptomyces pactum</name>
    <dbReference type="NCBI Taxonomy" id="68249"/>
    <lineage>
        <taxon>Bacteria</taxon>
        <taxon>Bacillati</taxon>
        <taxon>Actinomycetota</taxon>
        <taxon>Actinomycetes</taxon>
        <taxon>Kitasatosporales</taxon>
        <taxon>Streptomycetaceae</taxon>
        <taxon>Streptomyces</taxon>
    </lineage>
</organism>
<evidence type="ECO:0000313" key="4">
    <source>
        <dbReference type="EMBL" id="MBH5338249.1"/>
    </source>
</evidence>
<keyword evidence="5" id="KW-1185">Reference proteome</keyword>
<dbReference type="InterPro" id="IPR035965">
    <property type="entry name" value="PAS-like_dom_sf"/>
</dbReference>
<gene>
    <name evidence="4" type="ORF">IHE55_27070</name>
</gene>
<evidence type="ECO:0000313" key="5">
    <source>
        <dbReference type="Proteomes" id="UP000807371"/>
    </source>
</evidence>
<name>A0ABS0NSR6_9ACTN</name>
<dbReference type="InterPro" id="IPR000700">
    <property type="entry name" value="PAS-assoc_C"/>
</dbReference>
<dbReference type="NCBIfam" id="TIGR00229">
    <property type="entry name" value="sensory_box"/>
    <property type="match status" value="1"/>
</dbReference>
<dbReference type="SMART" id="SM00065">
    <property type="entry name" value="GAF"/>
    <property type="match status" value="1"/>
</dbReference>
<dbReference type="SMART" id="SM00086">
    <property type="entry name" value="PAC"/>
    <property type="match status" value="1"/>
</dbReference>
<evidence type="ECO:0000256" key="1">
    <source>
        <dbReference type="ARBA" id="ARBA00022801"/>
    </source>
</evidence>
<accession>A0ABS0NSR6</accession>
<feature type="domain" description="PAS" evidence="2">
    <location>
        <begin position="228"/>
        <end position="273"/>
    </location>
</feature>
<proteinExistence type="predicted"/>
<dbReference type="InterPro" id="IPR013655">
    <property type="entry name" value="PAS_fold_3"/>
</dbReference>
<dbReference type="SMART" id="SM00331">
    <property type="entry name" value="PP2C_SIG"/>
    <property type="match status" value="1"/>
</dbReference>
<dbReference type="Pfam" id="PF07228">
    <property type="entry name" value="SpoIIE"/>
    <property type="match status" value="1"/>
</dbReference>
<dbReference type="EMBL" id="JACYXC010000001">
    <property type="protein sequence ID" value="MBH5338249.1"/>
    <property type="molecule type" value="Genomic_DNA"/>
</dbReference>
<dbReference type="CDD" id="cd00130">
    <property type="entry name" value="PAS"/>
    <property type="match status" value="1"/>
</dbReference>
<keyword evidence="1" id="KW-0378">Hydrolase</keyword>
<dbReference type="PANTHER" id="PTHR43156:SF2">
    <property type="entry name" value="STAGE II SPORULATION PROTEIN E"/>
    <property type="match status" value="1"/>
</dbReference>
<dbReference type="SMART" id="SM00091">
    <property type="entry name" value="PAS"/>
    <property type="match status" value="1"/>
</dbReference>
<dbReference type="Pfam" id="PF13185">
    <property type="entry name" value="GAF_2"/>
    <property type="match status" value="1"/>
</dbReference>
<dbReference type="InterPro" id="IPR036457">
    <property type="entry name" value="PPM-type-like_dom_sf"/>
</dbReference>
<evidence type="ECO:0000259" key="2">
    <source>
        <dbReference type="PROSITE" id="PS50112"/>
    </source>
</evidence>
<dbReference type="SUPFAM" id="SSF81606">
    <property type="entry name" value="PP2C-like"/>
    <property type="match status" value="1"/>
</dbReference>
<dbReference type="Pfam" id="PF08447">
    <property type="entry name" value="PAS_3"/>
    <property type="match status" value="1"/>
</dbReference>
<dbReference type="InterPro" id="IPR000014">
    <property type="entry name" value="PAS"/>
</dbReference>
<dbReference type="InterPro" id="IPR001610">
    <property type="entry name" value="PAC"/>
</dbReference>
<dbReference type="PANTHER" id="PTHR43156">
    <property type="entry name" value="STAGE II SPORULATION PROTEIN E-RELATED"/>
    <property type="match status" value="1"/>
</dbReference>
<dbReference type="RefSeq" id="WP_197991435.1">
    <property type="nucleotide sequence ID" value="NZ_JACYXC010000001.1"/>
</dbReference>
<dbReference type="Gene3D" id="3.60.40.10">
    <property type="entry name" value="PPM-type phosphatase domain"/>
    <property type="match status" value="1"/>
</dbReference>
<feature type="domain" description="PAC" evidence="3">
    <location>
        <begin position="275"/>
        <end position="328"/>
    </location>
</feature>
<dbReference type="Proteomes" id="UP000807371">
    <property type="component" value="Unassembled WGS sequence"/>
</dbReference>
<dbReference type="InterPro" id="IPR029016">
    <property type="entry name" value="GAF-like_dom_sf"/>
</dbReference>
<dbReference type="InterPro" id="IPR052016">
    <property type="entry name" value="Bact_Sigma-Reg"/>
</dbReference>
<evidence type="ECO:0000259" key="3">
    <source>
        <dbReference type="PROSITE" id="PS50113"/>
    </source>
</evidence>
<dbReference type="Gene3D" id="3.30.450.40">
    <property type="match status" value="2"/>
</dbReference>
<protein>
    <submittedName>
        <fullName evidence="4">SpoIIE family protein phosphatase</fullName>
    </submittedName>
</protein>
<dbReference type="SUPFAM" id="SSF55781">
    <property type="entry name" value="GAF domain-like"/>
    <property type="match status" value="2"/>
</dbReference>
<dbReference type="Gene3D" id="3.30.450.20">
    <property type="entry name" value="PAS domain"/>
    <property type="match status" value="1"/>
</dbReference>
<comment type="caution">
    <text evidence="4">The sequence shown here is derived from an EMBL/GenBank/DDBJ whole genome shotgun (WGS) entry which is preliminary data.</text>
</comment>
<dbReference type="InterPro" id="IPR003018">
    <property type="entry name" value="GAF"/>
</dbReference>
<dbReference type="PROSITE" id="PS50113">
    <property type="entry name" value="PAC"/>
    <property type="match status" value="1"/>
</dbReference>
<reference evidence="4 5" key="1">
    <citation type="submission" date="2020-09" db="EMBL/GenBank/DDBJ databases">
        <title>Biosynthesis of the nuclear factor of activated T cells inhibitor NFAT-133 and its congeners in Streptomyces pactum.</title>
        <authorList>
            <person name="Zhou W."/>
            <person name="Posri P."/>
            <person name="Abugrain M.E."/>
            <person name="Weisberg A.J."/>
            <person name="Chang J.H."/>
            <person name="Mahmud T."/>
        </authorList>
    </citation>
    <scope>NUCLEOTIDE SEQUENCE [LARGE SCALE GENOMIC DNA]</scope>
    <source>
        <strain evidence="4 5">ATCC 27456</strain>
    </source>
</reference>
<dbReference type="SUPFAM" id="SSF55785">
    <property type="entry name" value="PYP-like sensor domain (PAS domain)"/>
    <property type="match status" value="1"/>
</dbReference>
<sequence length="743" mass="80651">MGGGPAGRHRDADGGGRSGLDERAVARLLGSADAQELLTAAMGTVEPGPGSSVGLLYRADGDGMIRLLAAVGAEEQALEQYRVISIEAELPAAQVIREHQPLYILPGELDDLYIEAGLVPESMPAEYAVLPLMIGSRCIGSMVLDVPGGHLLDTARHRSFLTLASLCAHRLDQLLDRERRDTGGPEPYAGHPLLPFRTRNRAGMLEMAMANAGIGSFDWDFPSGRLVWDERLCHLFGIAPAAFDGRAETFYEAVHPEDREMVETAVRDSIRTGRYLARFRIVRRNDRAVRWIEAESRVVYTAAGEARGMVGVARDTTEEHAREQERQARKDFVLGITRAFTAASSSEDIVATLGDTVLPAFGGQRMVVYLKSEDGTMEPLGSWGFTEQERERLRWISRISIDNPYLAPLLDGEPMFLSSREEFMARIRDERLVPLPGLHAWAVLPLTTADGLVGVCAIVYDHPRVFSPDDQVLGAGLAGILAQSLARARLFDERRAHLTELQDLMLPRRLPRLPGLDILVRYRPGSDGLDVGGDWYDALPMPDGRVALVIGDVQGHSARAAAVMGQLRIAMRAHAAEGHQLSSLMARANRTLGDLETDLFATCVIVDIDPADGTVRTVRAGHPHPLVLGADGRAEVLRCPGGMPLGLFPGGDEEYPATETVLPHGATLLLYTDGLVERPGADYDEGVADLTRRLARAAVTANGPHGPDLELLAEQVTTRAVPETGHHDDVALLLVRRRAPGTG</sequence>
<dbReference type="InterPro" id="IPR001932">
    <property type="entry name" value="PPM-type_phosphatase-like_dom"/>
</dbReference>
<dbReference type="PROSITE" id="PS50112">
    <property type="entry name" value="PAS"/>
    <property type="match status" value="1"/>
</dbReference>
<dbReference type="Gene3D" id="2.10.70.100">
    <property type="match status" value="1"/>
</dbReference>